<evidence type="ECO:0000256" key="3">
    <source>
        <dbReference type="ARBA" id="ARBA00023125"/>
    </source>
</evidence>
<evidence type="ECO:0000256" key="4">
    <source>
        <dbReference type="ARBA" id="ARBA00023163"/>
    </source>
</evidence>
<keyword evidence="7" id="KW-1185">Reference proteome</keyword>
<sequence length="274" mass="30506">MLGLDTIRTFVLVAECLNFSAAARQLQLPRATVSARIQELERRLGVRLLRRNTRNMSLTHEGGQYLIACQQALSTLQTAEDKLRNDGQLRGSIRLSLPALLPDSSLLRQLAAFCHLNSEVSVELVVDDAPLDFIEHRIDLAIRGGHPVKDNLVARELASYPIILVVNKLQARQWSDPLPSNMLLDPLARMKPALRSPRLHCQDLGYALQLCLNGTAPALLPEPLCRTHLQSGELVQLPSPFPLPDLPLYLVYEPRSQLSQAAQALIDWLLSTKD</sequence>
<keyword evidence="4" id="KW-0804">Transcription</keyword>
<dbReference type="PROSITE" id="PS50931">
    <property type="entry name" value="HTH_LYSR"/>
    <property type="match status" value="1"/>
</dbReference>
<evidence type="ECO:0000313" key="6">
    <source>
        <dbReference type="EMBL" id="GAA0355625.1"/>
    </source>
</evidence>
<dbReference type="RefSeq" id="WP_343844609.1">
    <property type="nucleotide sequence ID" value="NZ_BAAAEI010000010.1"/>
</dbReference>
<evidence type="ECO:0000256" key="1">
    <source>
        <dbReference type="ARBA" id="ARBA00009437"/>
    </source>
</evidence>
<comment type="similarity">
    <text evidence="1">Belongs to the LysR transcriptional regulatory family.</text>
</comment>
<name>A0ABN0X5G3_9ALTE</name>
<dbReference type="InterPro" id="IPR000847">
    <property type="entry name" value="LysR_HTH_N"/>
</dbReference>
<evidence type="ECO:0000259" key="5">
    <source>
        <dbReference type="PROSITE" id="PS50931"/>
    </source>
</evidence>
<dbReference type="Pfam" id="PF03466">
    <property type="entry name" value="LysR_substrate"/>
    <property type="match status" value="1"/>
</dbReference>
<dbReference type="SUPFAM" id="SSF53850">
    <property type="entry name" value="Periplasmic binding protein-like II"/>
    <property type="match status" value="1"/>
</dbReference>
<evidence type="ECO:0000313" key="7">
    <source>
        <dbReference type="Proteomes" id="UP001501757"/>
    </source>
</evidence>
<dbReference type="InterPro" id="IPR058163">
    <property type="entry name" value="LysR-type_TF_proteobact-type"/>
</dbReference>
<protein>
    <submittedName>
        <fullName evidence="6">LysR family transcriptional regulator</fullName>
    </submittedName>
</protein>
<accession>A0ABN0X5G3</accession>
<evidence type="ECO:0000256" key="2">
    <source>
        <dbReference type="ARBA" id="ARBA00023015"/>
    </source>
</evidence>
<comment type="caution">
    <text evidence="6">The sequence shown here is derived from an EMBL/GenBank/DDBJ whole genome shotgun (WGS) entry which is preliminary data.</text>
</comment>
<keyword evidence="3" id="KW-0238">DNA-binding</keyword>
<dbReference type="PANTHER" id="PTHR30537:SF5">
    <property type="entry name" value="HTH-TYPE TRANSCRIPTIONAL ACTIVATOR TTDR-RELATED"/>
    <property type="match status" value="1"/>
</dbReference>
<dbReference type="Gene3D" id="3.40.190.290">
    <property type="match status" value="1"/>
</dbReference>
<dbReference type="EMBL" id="BAAAEI010000010">
    <property type="protein sequence ID" value="GAA0355625.1"/>
    <property type="molecule type" value="Genomic_DNA"/>
</dbReference>
<dbReference type="InterPro" id="IPR036390">
    <property type="entry name" value="WH_DNA-bd_sf"/>
</dbReference>
<dbReference type="Gene3D" id="1.10.10.10">
    <property type="entry name" value="Winged helix-like DNA-binding domain superfamily/Winged helix DNA-binding domain"/>
    <property type="match status" value="1"/>
</dbReference>
<gene>
    <name evidence="6" type="ORF">GCM10009092_19850</name>
</gene>
<dbReference type="Proteomes" id="UP001501757">
    <property type="component" value="Unassembled WGS sequence"/>
</dbReference>
<dbReference type="PANTHER" id="PTHR30537">
    <property type="entry name" value="HTH-TYPE TRANSCRIPTIONAL REGULATOR"/>
    <property type="match status" value="1"/>
</dbReference>
<dbReference type="SUPFAM" id="SSF46785">
    <property type="entry name" value="Winged helix' DNA-binding domain"/>
    <property type="match status" value="1"/>
</dbReference>
<organism evidence="6 7">
    <name type="scientific">Bowmanella denitrificans</name>
    <dbReference type="NCBI Taxonomy" id="366582"/>
    <lineage>
        <taxon>Bacteria</taxon>
        <taxon>Pseudomonadati</taxon>
        <taxon>Pseudomonadota</taxon>
        <taxon>Gammaproteobacteria</taxon>
        <taxon>Alteromonadales</taxon>
        <taxon>Alteromonadaceae</taxon>
        <taxon>Bowmanella</taxon>
    </lineage>
</organism>
<proteinExistence type="inferred from homology"/>
<reference evidence="6 7" key="1">
    <citation type="journal article" date="2019" name="Int. J. Syst. Evol. Microbiol.">
        <title>The Global Catalogue of Microorganisms (GCM) 10K type strain sequencing project: providing services to taxonomists for standard genome sequencing and annotation.</title>
        <authorList>
            <consortium name="The Broad Institute Genomics Platform"/>
            <consortium name="The Broad Institute Genome Sequencing Center for Infectious Disease"/>
            <person name="Wu L."/>
            <person name="Ma J."/>
        </authorList>
    </citation>
    <scope>NUCLEOTIDE SEQUENCE [LARGE SCALE GENOMIC DNA]</scope>
    <source>
        <strain evidence="6 7">JCM 13378</strain>
    </source>
</reference>
<dbReference type="InterPro" id="IPR005119">
    <property type="entry name" value="LysR_subst-bd"/>
</dbReference>
<keyword evidence="2" id="KW-0805">Transcription regulation</keyword>
<dbReference type="InterPro" id="IPR036388">
    <property type="entry name" value="WH-like_DNA-bd_sf"/>
</dbReference>
<dbReference type="Pfam" id="PF00126">
    <property type="entry name" value="HTH_1"/>
    <property type="match status" value="1"/>
</dbReference>
<feature type="domain" description="HTH lysR-type" evidence="5">
    <location>
        <begin position="2"/>
        <end position="59"/>
    </location>
</feature>